<feature type="region of interest" description="Disordered" evidence="1">
    <location>
        <begin position="70"/>
        <end position="99"/>
    </location>
</feature>
<reference evidence="2" key="1">
    <citation type="submission" date="2020-07" db="EMBL/GenBank/DDBJ databases">
        <title>Multicomponent nature underlies the extraordinary mechanical properties of spider dragline silk.</title>
        <authorList>
            <person name="Kono N."/>
            <person name="Nakamura H."/>
            <person name="Mori M."/>
            <person name="Yoshida Y."/>
            <person name="Ohtoshi R."/>
            <person name="Malay A.D."/>
            <person name="Moran D.A.P."/>
            <person name="Tomita M."/>
            <person name="Numata K."/>
            <person name="Arakawa K."/>
        </authorList>
    </citation>
    <scope>NUCLEOTIDE SEQUENCE</scope>
</reference>
<name>A0A8X6GDQ7_TRICU</name>
<evidence type="ECO:0000256" key="1">
    <source>
        <dbReference type="SAM" id="MobiDB-lite"/>
    </source>
</evidence>
<gene>
    <name evidence="2" type="ORF">TNCT_175841</name>
</gene>
<comment type="caution">
    <text evidence="2">The sequence shown here is derived from an EMBL/GenBank/DDBJ whole genome shotgun (WGS) entry which is preliminary data.</text>
</comment>
<dbReference type="EMBL" id="BMAO01015588">
    <property type="protein sequence ID" value="GFR02776.1"/>
    <property type="molecule type" value="Genomic_DNA"/>
</dbReference>
<accession>A0A8X6GDQ7</accession>
<dbReference type="AlphaFoldDB" id="A0A8X6GDQ7"/>
<dbReference type="Proteomes" id="UP000887116">
    <property type="component" value="Unassembled WGS sequence"/>
</dbReference>
<evidence type="ECO:0000313" key="2">
    <source>
        <dbReference type="EMBL" id="GFR02776.1"/>
    </source>
</evidence>
<protein>
    <submittedName>
        <fullName evidence="2">Uncharacterized protein</fullName>
    </submittedName>
</protein>
<organism evidence="2 3">
    <name type="scientific">Trichonephila clavata</name>
    <name type="common">Joro spider</name>
    <name type="synonym">Nephila clavata</name>
    <dbReference type="NCBI Taxonomy" id="2740835"/>
    <lineage>
        <taxon>Eukaryota</taxon>
        <taxon>Metazoa</taxon>
        <taxon>Ecdysozoa</taxon>
        <taxon>Arthropoda</taxon>
        <taxon>Chelicerata</taxon>
        <taxon>Arachnida</taxon>
        <taxon>Araneae</taxon>
        <taxon>Araneomorphae</taxon>
        <taxon>Entelegynae</taxon>
        <taxon>Araneoidea</taxon>
        <taxon>Nephilidae</taxon>
        <taxon>Trichonephila</taxon>
    </lineage>
</organism>
<keyword evidence="3" id="KW-1185">Reference proteome</keyword>
<sequence>MTAISANLQILLVFTCSSAPTRSSRRLLHSLSTKPTIRHRSQTLKTTLSAYSRLSQRLEELFVDRMHHGDHGGGTTGFQGVSKMSDELSSRPHSNVSSVHPPHGLVEYIYSEL</sequence>
<evidence type="ECO:0000313" key="3">
    <source>
        <dbReference type="Proteomes" id="UP000887116"/>
    </source>
</evidence>
<proteinExistence type="predicted"/>